<reference evidence="1" key="1">
    <citation type="submission" date="2022-06" db="EMBL/GenBank/DDBJ databases">
        <title>Limimaricola sediminis sp. nov., isolated from an intertidal sediment.</title>
        <authorList>
            <person name="Shao X."/>
        </authorList>
    </citation>
    <scope>NUCLEOTIDE SEQUENCE</scope>
    <source>
        <strain evidence="1">ASW11-118</strain>
    </source>
</reference>
<evidence type="ECO:0008006" key="3">
    <source>
        <dbReference type="Google" id="ProtNLM"/>
    </source>
</evidence>
<protein>
    <recommendedName>
        <fullName evidence="3">Glycosyl transferase family 2</fullName>
    </recommendedName>
</protein>
<dbReference type="Proteomes" id="UP001139477">
    <property type="component" value="Unassembled WGS sequence"/>
</dbReference>
<organism evidence="1 2">
    <name type="scientific">Limimaricola litoreus</name>
    <dbReference type="NCBI Taxonomy" id="2955316"/>
    <lineage>
        <taxon>Bacteria</taxon>
        <taxon>Pseudomonadati</taxon>
        <taxon>Pseudomonadota</taxon>
        <taxon>Alphaproteobacteria</taxon>
        <taxon>Rhodobacterales</taxon>
        <taxon>Paracoccaceae</taxon>
        <taxon>Limimaricola</taxon>
    </lineage>
</organism>
<sequence length="296" mass="34121">MDFEDLKMKVMILTLHSGENEFPSCLESIKRQTHADITHKVFSGLGNWEAHNALYQTVMESSGDFDIFIKLDADMVFTRSTVVEEICGIFSSVNDLDHLVCSLEDWPSQRAIMGMHIFSNRVMWNTISDRLFVDPDPYVPGGKIVLSAKGVSFATHMASPSLEQAYLFGMHRALKVIQREQPQIKVSQVRSQFVLLERIYDVWRVQPDVLRAAMLLGAERAFSSTEAYMKGKSSSVISHYDVQRVSSDEICQDIEKLWGRRSLRRYIRKIRWHWLPVTTARLKSPSLWDRLNFTKN</sequence>
<name>A0A9X2FPF9_9RHOB</name>
<dbReference type="AlphaFoldDB" id="A0A9X2FPF9"/>
<comment type="caution">
    <text evidence="1">The sequence shown here is derived from an EMBL/GenBank/DDBJ whole genome shotgun (WGS) entry which is preliminary data.</text>
</comment>
<dbReference type="RefSeq" id="WP_253332658.1">
    <property type="nucleotide sequence ID" value="NZ_JAMYXC010000183.1"/>
</dbReference>
<accession>A0A9X2FPF9</accession>
<gene>
    <name evidence="1" type="ORF">NHG85_11935</name>
</gene>
<proteinExistence type="predicted"/>
<evidence type="ECO:0000313" key="2">
    <source>
        <dbReference type="Proteomes" id="UP001139477"/>
    </source>
</evidence>
<keyword evidence="2" id="KW-1185">Reference proteome</keyword>
<dbReference type="EMBL" id="JAMYXC010000183">
    <property type="protein sequence ID" value="MCP1169222.1"/>
    <property type="molecule type" value="Genomic_DNA"/>
</dbReference>
<evidence type="ECO:0000313" key="1">
    <source>
        <dbReference type="EMBL" id="MCP1169222.1"/>
    </source>
</evidence>